<evidence type="ECO:0000313" key="2">
    <source>
        <dbReference type="EMBL" id="MBD9727440.1"/>
    </source>
</evidence>
<feature type="transmembrane region" description="Helical" evidence="1">
    <location>
        <begin position="96"/>
        <end position="121"/>
    </location>
</feature>
<evidence type="ECO:0000256" key="1">
    <source>
        <dbReference type="SAM" id="Phobius"/>
    </source>
</evidence>
<keyword evidence="1" id="KW-0812">Transmembrane</keyword>
<keyword evidence="1" id="KW-0472">Membrane</keyword>
<name>A0A927QIX0_9ACTN</name>
<gene>
    <name evidence="2" type="ORF">IHE70_30455</name>
</gene>
<dbReference type="RefSeq" id="WP_192363947.1">
    <property type="nucleotide sequence ID" value="NZ_CP119182.1"/>
</dbReference>
<reference evidence="2" key="1">
    <citation type="submission" date="2020-09" db="EMBL/GenBank/DDBJ databases">
        <title>Streptomyces canutascabiei sp. nov., which causes potato common scab and is distributed across the world.</title>
        <authorList>
            <person name="Nguyen H.P."/>
            <person name="Weisberg A.J."/>
            <person name="Chang J.H."/>
            <person name="Clarke C.R."/>
        </authorList>
    </citation>
    <scope>NUCLEOTIDE SEQUENCE</scope>
    <source>
        <strain evidence="2">ID-01-6.2a</strain>
    </source>
</reference>
<sequence length="460" mass="47818">MNGRVLRIELRRSVAPWAGAVSLCVALAFLYLASGPWWKGAALWTSQWTSMALWTRFLLAVLWPLALALGALQGLRDHRSRMSELLTSTPRPARHRAATTAGATAITVTSAFALVVLLGAVQVAGAAEYRHLGWLPISLVGMLALVAGALLGLGIGRNLPSPLTPPALAVAAFVFVNLLRMSTESAVPTASWGPSGVTLLSPAVDEVRDVFVTLSAPVHLGQTVWLLGMAVTGFALLVAATPRTRLLALAPVLAGAVIALLVLPADPRRVYVVDEAAAAQVCDGPVCVAAAHQDRLAALAGPGKKALRLMKGALGGEAPTSVRESTARRGIFDPPERSRTAVLVDFGDDVFGDTEGEQLTRALLGQGIAPNCFARSAGESGTVGELAAQGVVAGWVLGDLRPFAGTVHAPADQLATARPVFTELKALPWSEQVARVKNAHTAAVSCSGDPLDILDGGTAR</sequence>
<protein>
    <submittedName>
        <fullName evidence="2">Uncharacterized protein</fullName>
    </submittedName>
</protein>
<dbReference type="GeneID" id="79935729"/>
<feature type="transmembrane region" description="Helical" evidence="1">
    <location>
        <begin position="246"/>
        <end position="265"/>
    </location>
</feature>
<feature type="transmembrane region" description="Helical" evidence="1">
    <location>
        <begin position="14"/>
        <end position="33"/>
    </location>
</feature>
<evidence type="ECO:0000313" key="3">
    <source>
        <dbReference type="Proteomes" id="UP000661025"/>
    </source>
</evidence>
<dbReference type="AlphaFoldDB" id="A0A927QIX0"/>
<dbReference type="Proteomes" id="UP000661025">
    <property type="component" value="Unassembled WGS sequence"/>
</dbReference>
<proteinExistence type="predicted"/>
<comment type="caution">
    <text evidence="2">The sequence shown here is derived from an EMBL/GenBank/DDBJ whole genome shotgun (WGS) entry which is preliminary data.</text>
</comment>
<accession>A0A927QIX0</accession>
<keyword evidence="1" id="KW-1133">Transmembrane helix</keyword>
<organism evidence="2 3">
    <name type="scientific">Streptomyces caniscabiei</name>
    <dbReference type="NCBI Taxonomy" id="2746961"/>
    <lineage>
        <taxon>Bacteria</taxon>
        <taxon>Bacillati</taxon>
        <taxon>Actinomycetota</taxon>
        <taxon>Actinomycetes</taxon>
        <taxon>Kitasatosporales</taxon>
        <taxon>Streptomycetaceae</taxon>
        <taxon>Streptomyces</taxon>
    </lineage>
</organism>
<feature type="transmembrane region" description="Helical" evidence="1">
    <location>
        <begin position="163"/>
        <end position="182"/>
    </location>
</feature>
<feature type="transmembrane region" description="Helical" evidence="1">
    <location>
        <begin position="53"/>
        <end position="75"/>
    </location>
</feature>
<feature type="transmembrane region" description="Helical" evidence="1">
    <location>
        <begin position="133"/>
        <end position="156"/>
    </location>
</feature>
<feature type="transmembrane region" description="Helical" evidence="1">
    <location>
        <begin position="220"/>
        <end position="239"/>
    </location>
</feature>
<dbReference type="EMBL" id="JACYXT010000015">
    <property type="protein sequence ID" value="MBD9727440.1"/>
    <property type="molecule type" value="Genomic_DNA"/>
</dbReference>